<protein>
    <submittedName>
        <fullName evidence="1">Co-chaperone</fullName>
    </submittedName>
</protein>
<dbReference type="EMBL" id="JANBVB010000237">
    <property type="protein sequence ID" value="KAJ2895976.1"/>
    <property type="molecule type" value="Genomic_DNA"/>
</dbReference>
<accession>A0ACC1M5A0</accession>
<evidence type="ECO:0000313" key="1">
    <source>
        <dbReference type="EMBL" id="KAJ2895976.1"/>
    </source>
</evidence>
<organism evidence="1 2">
    <name type="scientific">Coemansia aciculifera</name>
    <dbReference type="NCBI Taxonomy" id="417176"/>
    <lineage>
        <taxon>Eukaryota</taxon>
        <taxon>Fungi</taxon>
        <taxon>Fungi incertae sedis</taxon>
        <taxon>Zoopagomycota</taxon>
        <taxon>Kickxellomycotina</taxon>
        <taxon>Kickxellomycetes</taxon>
        <taxon>Kickxellales</taxon>
        <taxon>Kickxellaceae</taxon>
        <taxon>Coemansia</taxon>
    </lineage>
</organism>
<reference evidence="1" key="1">
    <citation type="submission" date="2022-07" db="EMBL/GenBank/DDBJ databases">
        <title>Phylogenomic reconstructions and comparative analyses of Kickxellomycotina fungi.</title>
        <authorList>
            <person name="Reynolds N.K."/>
            <person name="Stajich J.E."/>
            <person name="Barry K."/>
            <person name="Grigoriev I.V."/>
            <person name="Crous P."/>
            <person name="Smith M.E."/>
        </authorList>
    </citation>
    <scope>NUCLEOTIDE SEQUENCE</scope>
    <source>
        <strain evidence="1">CBS 190363</strain>
    </source>
</reference>
<name>A0ACC1M5A0_9FUNG</name>
<dbReference type="Proteomes" id="UP001139981">
    <property type="component" value="Unassembled WGS sequence"/>
</dbReference>
<proteinExistence type="predicted"/>
<evidence type="ECO:0000313" key="2">
    <source>
        <dbReference type="Proteomes" id="UP001139981"/>
    </source>
</evidence>
<keyword evidence="2" id="KW-1185">Reference proteome</keyword>
<sequence length="325" mass="35393">MADWRNVGNWHWKERNCLEWAKKYFDDKLQGTTATSDEFAAEVTSVDSVSGDVDLNIRKGRLIAIYDVEIKLAWKVVKSGASEEALTGTITIPEVAHDTDAYVYDISAAKSTKELLPLKDFVRQKLTPEITKRLEAFTEDLKQANGSDMYIPGGDTEVPAGASAALPKPAAAAPATTTASAAGAVDSGVVKTASATFSTVSISQSAEFVCSADDLFATLTDPQRVAIWTRAPVDGKAEEGAPFKFFSGHIEGSYTKLVPGKTIEQTWRVATWPAGHYSTVKMELEQLSSSTRLSLKQKGVPFNEEDATKANWDRYYWNSIKGTFG</sequence>
<gene>
    <name evidence="1" type="primary">AHA1</name>
    <name evidence="1" type="ORF">IWW38_002155</name>
</gene>
<comment type="caution">
    <text evidence="1">The sequence shown here is derived from an EMBL/GenBank/DDBJ whole genome shotgun (WGS) entry which is preliminary data.</text>
</comment>